<gene>
    <name evidence="1" type="ORF">KIPB_016228</name>
</gene>
<proteinExistence type="predicted"/>
<evidence type="ECO:0000313" key="2">
    <source>
        <dbReference type="Proteomes" id="UP000265618"/>
    </source>
</evidence>
<sequence length="79" mass="8832">DVITRNKIMTPRQFLRKLQSMEKGAFGYMSLVSDLLARGVELPPALVAVDDVLALAVVPRAMIDNKKRYWTISLEGVTL</sequence>
<feature type="non-terminal residue" evidence="1">
    <location>
        <position position="1"/>
    </location>
</feature>
<comment type="caution">
    <text evidence="1">The sequence shown here is derived from an EMBL/GenBank/DDBJ whole genome shotgun (WGS) entry which is preliminary data.</text>
</comment>
<organism evidence="1 2">
    <name type="scientific">Kipferlia bialata</name>
    <dbReference type="NCBI Taxonomy" id="797122"/>
    <lineage>
        <taxon>Eukaryota</taxon>
        <taxon>Metamonada</taxon>
        <taxon>Carpediemonas-like organisms</taxon>
        <taxon>Kipferlia</taxon>
    </lineage>
</organism>
<accession>A0A9K3DEC3</accession>
<dbReference type="Proteomes" id="UP000265618">
    <property type="component" value="Unassembled WGS sequence"/>
</dbReference>
<name>A0A9K3DEC3_9EUKA</name>
<feature type="non-terminal residue" evidence="1">
    <location>
        <position position="79"/>
    </location>
</feature>
<dbReference type="EMBL" id="BDIP01009738">
    <property type="protein sequence ID" value="GIQ92449.1"/>
    <property type="molecule type" value="Genomic_DNA"/>
</dbReference>
<evidence type="ECO:0000313" key="1">
    <source>
        <dbReference type="EMBL" id="GIQ92449.1"/>
    </source>
</evidence>
<protein>
    <submittedName>
        <fullName evidence="1">Uncharacterized protein</fullName>
    </submittedName>
</protein>
<dbReference type="AlphaFoldDB" id="A0A9K3DEC3"/>
<keyword evidence="2" id="KW-1185">Reference proteome</keyword>
<reference evidence="1 2" key="1">
    <citation type="journal article" date="2018" name="PLoS ONE">
        <title>The draft genome of Kipferlia bialata reveals reductive genome evolution in fornicate parasites.</title>
        <authorList>
            <person name="Tanifuji G."/>
            <person name="Takabayashi S."/>
            <person name="Kume K."/>
            <person name="Takagi M."/>
            <person name="Nakayama T."/>
            <person name="Kamikawa R."/>
            <person name="Inagaki Y."/>
            <person name="Hashimoto T."/>
        </authorList>
    </citation>
    <scope>NUCLEOTIDE SEQUENCE [LARGE SCALE GENOMIC DNA]</scope>
    <source>
        <strain evidence="1">NY0173</strain>
    </source>
</reference>